<dbReference type="NCBIfam" id="NF012200">
    <property type="entry name" value="choice_anch_D"/>
    <property type="match status" value="3"/>
</dbReference>
<evidence type="ECO:0000313" key="3">
    <source>
        <dbReference type="Proteomes" id="UP001062165"/>
    </source>
</evidence>
<reference evidence="2" key="1">
    <citation type="submission" date="2022-10" db="EMBL/GenBank/DDBJ databases">
        <title>Comparative genomics and taxonomic characterization of three novel marine species of genus Reichenbachiella exhibiting antioxidant and polysaccharide degradation activities.</title>
        <authorList>
            <person name="Muhammad N."/>
            <person name="Lee Y.-J."/>
            <person name="Ko J."/>
            <person name="Kim S.-G."/>
        </authorList>
    </citation>
    <scope>NUCLEOTIDE SEQUENCE</scope>
    <source>
        <strain evidence="2">Wsw4-B4</strain>
    </source>
</reference>
<dbReference type="Gene3D" id="3.20.20.80">
    <property type="entry name" value="Glycosidases"/>
    <property type="match status" value="1"/>
</dbReference>
<organism evidence="2 3">
    <name type="scientific">Reichenbachiella carrageenanivorans</name>
    <dbReference type="NCBI Taxonomy" id="2979869"/>
    <lineage>
        <taxon>Bacteria</taxon>
        <taxon>Pseudomonadati</taxon>
        <taxon>Bacteroidota</taxon>
        <taxon>Cytophagia</taxon>
        <taxon>Cytophagales</taxon>
        <taxon>Reichenbachiellaceae</taxon>
        <taxon>Reichenbachiella</taxon>
    </lineage>
</organism>
<dbReference type="InterPro" id="IPR017853">
    <property type="entry name" value="GH"/>
</dbReference>
<feature type="chain" id="PRO_5046643712" evidence="1">
    <location>
        <begin position="21"/>
        <end position="961"/>
    </location>
</feature>
<dbReference type="EMBL" id="CP106735">
    <property type="protein sequence ID" value="UXX80998.1"/>
    <property type="molecule type" value="Genomic_DNA"/>
</dbReference>
<dbReference type="NCBIfam" id="TIGR04183">
    <property type="entry name" value="Por_Secre_tail"/>
    <property type="match status" value="1"/>
</dbReference>
<feature type="signal peptide" evidence="1">
    <location>
        <begin position="1"/>
        <end position="20"/>
    </location>
</feature>
<dbReference type="SUPFAM" id="SSF51445">
    <property type="entry name" value="(Trans)glycosidases"/>
    <property type="match status" value="1"/>
</dbReference>
<gene>
    <name evidence="2" type="ORF">N7E81_07785</name>
</gene>
<name>A0ABY6D7F4_9BACT</name>
<keyword evidence="1" id="KW-0732">Signal</keyword>
<evidence type="ECO:0000313" key="2">
    <source>
        <dbReference type="EMBL" id="UXX80998.1"/>
    </source>
</evidence>
<keyword evidence="3" id="KW-1185">Reference proteome</keyword>
<protein>
    <submittedName>
        <fullName evidence="2">Choice-of-anchor D domain-containing protein</fullName>
    </submittedName>
</protein>
<dbReference type="RefSeq" id="WP_263052727.1">
    <property type="nucleotide sequence ID" value="NZ_CP106735.1"/>
</dbReference>
<proteinExistence type="predicted"/>
<accession>A0ABY6D7F4</accession>
<dbReference type="InterPro" id="IPR026444">
    <property type="entry name" value="Secre_tail"/>
</dbReference>
<dbReference type="Proteomes" id="UP001062165">
    <property type="component" value="Chromosome"/>
</dbReference>
<evidence type="ECO:0000256" key="1">
    <source>
        <dbReference type="SAM" id="SignalP"/>
    </source>
</evidence>
<sequence length="961" mass="104399">MKKLLLLTAILYSGIYTAWAQNVTIDGTKAAQPIYPKMAGYNSNTANIPNPWTSSGRRETWEKSEAGLIRYPGGTVSSYWDHKKDRMFDAQQDDISLSTNTPSQFIQKKNVINWVVTFTNQPNPLSDLNKLIEDSNGDTEVMFVLNLITPGADYYSLLWDRSVDETPLSDDWWAMMDDRYANALDMLERAEAEGIPVKYIEYGNEYFFDKSYAGTGSTGGAAIEPYSAGAINGITGAFPGSGEHYADAVNDWSAKLAARFPGVNLCAIGSDANSDSPTRRNKWNEVVISKIDKSLVQSLSFHIYGGTGAYSLTDTEDEFGDALKSIDEHWEFDSTRSDMPKGFDYWMTEFDASSNKTEDGEKSWGLGLASLHQAGMWMDMGNLGLINFHQFGDLGNNGSITAFGRAYAMLGMASNNCSQAERLIFGSNVKIGTGSDVNAIEGWQFSQNEEGSTRYMIVNRSGSSQTITTSGLTAAQGEKVILSSSNNLSRTSDPSTTETTLGASLTIPKYGIAYFSTPADPNVPRMAVFMDTEEVKNQSIVTLPEIDINVSSTVTKTFTLKNTGDADVNLSGSPIVTLLNDAEDEFSVVQTSLTTPLEKGADQTFTVTFTAKSAGSKSAQIQIINNTNTKNPYTFNLSIAAKDYYPQMEVSMDGNVLTSPEALDFGTTYTGWSSVTKTLLITNTGTTILTFDSNTKLTADGFSSGTMPSTINPGASVPFSINLKTLEVGSKTGTLILSSDSRTAGVFEVDLTGTVEQSVATAQLTIESENYLTASNYDFGELGAEETSMTKTVIITNIGTQDLEIGDFMLTDANGAFSYDDTLLKRDLEPNKVSSFKITYEPQSGSDFDAVLTFAITEDSDFVFNLKGSKVNPVLSVTNLQSDLAIYPSLWQSGSTITLNSKSSKMSVSVYSIRGQQMGSSSGTPAQLSEYLTQLNTQLPNGLYLIKTQDSTQQLIKIIKR</sequence>
<dbReference type="InterPro" id="IPR013783">
    <property type="entry name" value="Ig-like_fold"/>
</dbReference>
<dbReference type="Gene3D" id="2.60.40.10">
    <property type="entry name" value="Immunoglobulins"/>
    <property type="match status" value="3"/>
</dbReference>